<gene>
    <name evidence="1" type="ORF">FHS31_000127</name>
</gene>
<comment type="caution">
    <text evidence="1">The sequence shown here is derived from an EMBL/GenBank/DDBJ whole genome shotgun (WGS) entry which is preliminary data.</text>
</comment>
<proteinExistence type="predicted"/>
<accession>A0ABX0TPK0</accession>
<protein>
    <submittedName>
        <fullName evidence="1">Uncharacterized protein</fullName>
    </submittedName>
</protein>
<evidence type="ECO:0000313" key="2">
    <source>
        <dbReference type="Proteomes" id="UP000727456"/>
    </source>
</evidence>
<dbReference type="Proteomes" id="UP000727456">
    <property type="component" value="Unassembled WGS sequence"/>
</dbReference>
<dbReference type="EMBL" id="JAAOZC010000001">
    <property type="protein sequence ID" value="NIJ06545.1"/>
    <property type="molecule type" value="Genomic_DNA"/>
</dbReference>
<dbReference type="RefSeq" id="WP_167071047.1">
    <property type="nucleotide sequence ID" value="NZ_JAAOZC010000001.1"/>
</dbReference>
<organism evidence="1 2">
    <name type="scientific">Sphingomonas vulcanisoli</name>
    <dbReference type="NCBI Taxonomy" id="1658060"/>
    <lineage>
        <taxon>Bacteria</taxon>
        <taxon>Pseudomonadati</taxon>
        <taxon>Pseudomonadota</taxon>
        <taxon>Alphaproteobacteria</taxon>
        <taxon>Sphingomonadales</taxon>
        <taxon>Sphingomonadaceae</taxon>
        <taxon>Sphingomonas</taxon>
    </lineage>
</organism>
<name>A0ABX0TPK0_9SPHN</name>
<sequence>MVDQRQIIDAGVTALITLRNDVQALRQIRPIEADTEGPPYLLISNPIIPACVERICSSQAQAFNCLFDLGRQRASESSRMHALRLERVNAVRRHCSDIDITNLTQRGVRNALAHFDERLLKALLNPDNKGGWMQDLAASHRAAFDLGPDAEQRMVRAYFYHEDVVYVLGETLRPFAMDTEAALVLARFGVPGLPEVPHFAAMNNDEPPVC</sequence>
<keyword evidence="2" id="KW-1185">Reference proteome</keyword>
<evidence type="ECO:0000313" key="1">
    <source>
        <dbReference type="EMBL" id="NIJ06545.1"/>
    </source>
</evidence>
<reference evidence="1 2" key="1">
    <citation type="submission" date="2020-03" db="EMBL/GenBank/DDBJ databases">
        <title>Genomic Encyclopedia of Type Strains, Phase III (KMG-III): the genomes of soil and plant-associated and newly described type strains.</title>
        <authorList>
            <person name="Whitman W."/>
        </authorList>
    </citation>
    <scope>NUCLEOTIDE SEQUENCE [LARGE SCALE GENOMIC DNA]</scope>
    <source>
        <strain evidence="1 2">CECT 8804</strain>
    </source>
</reference>